<protein>
    <submittedName>
        <fullName evidence="1">Uncharacterized protein</fullName>
    </submittedName>
</protein>
<dbReference type="Proteomes" id="UP000587367">
    <property type="component" value="Unassembled WGS sequence"/>
</dbReference>
<gene>
    <name evidence="1" type="ORF">HNP24_000049</name>
</gene>
<accession>A0ABR6PTS1</accession>
<proteinExistence type="predicted"/>
<dbReference type="EMBL" id="JACHKS010000001">
    <property type="protein sequence ID" value="MBB6329099.1"/>
    <property type="molecule type" value="Genomic_DNA"/>
</dbReference>
<evidence type="ECO:0000313" key="1">
    <source>
        <dbReference type="EMBL" id="MBB6329099.1"/>
    </source>
</evidence>
<sequence>MKKITLLVAFGIAGLVSAKSPEIKKVEEQMGNVKAFTCYLITLKTICGTTYQTILDTDFDTYDCVNNEWEMYNEQDCGHASYENPPV</sequence>
<organism evidence="1 2">
    <name type="scientific">Chryseobacterium sediminis</name>
    <dbReference type="NCBI Taxonomy" id="1679494"/>
    <lineage>
        <taxon>Bacteria</taxon>
        <taxon>Pseudomonadati</taxon>
        <taxon>Bacteroidota</taxon>
        <taxon>Flavobacteriia</taxon>
        <taxon>Flavobacteriales</taxon>
        <taxon>Weeksellaceae</taxon>
        <taxon>Chryseobacterium group</taxon>
        <taxon>Chryseobacterium</taxon>
    </lineage>
</organism>
<keyword evidence="2" id="KW-1185">Reference proteome</keyword>
<dbReference type="RefSeq" id="WP_184551986.1">
    <property type="nucleotide sequence ID" value="NZ_JACHKS010000001.1"/>
</dbReference>
<reference evidence="1 2" key="1">
    <citation type="submission" date="2020-08" db="EMBL/GenBank/DDBJ databases">
        <title>Functional genomics of gut bacteria from endangered species of beetles.</title>
        <authorList>
            <person name="Carlos-Shanley C."/>
        </authorList>
    </citation>
    <scope>NUCLEOTIDE SEQUENCE [LARGE SCALE GENOMIC DNA]</scope>
    <source>
        <strain evidence="1 2">S00068</strain>
    </source>
</reference>
<evidence type="ECO:0000313" key="2">
    <source>
        <dbReference type="Proteomes" id="UP000587367"/>
    </source>
</evidence>
<name>A0ABR6PTS1_9FLAO</name>
<comment type="caution">
    <text evidence="1">The sequence shown here is derived from an EMBL/GenBank/DDBJ whole genome shotgun (WGS) entry which is preliminary data.</text>
</comment>